<dbReference type="Proteomes" id="UP000002011">
    <property type="component" value="Chromosome"/>
</dbReference>
<sequence length="344" mass="37863">MTFSETSVFSMVQDKELSPPKPKSGQANLLWAIKLVVTALIVSYIYRTFRNEQKGITDIGSVFATIWSAENVPVLLGMTLLMPLNWALESLKWQSLTRKIVPITFLEAFRGTLTGLAVGVAVPAQLGDTLGRVAALKSDRRLEAIGAALVSNGIQFYVSVLAGAAGWLYLEKGLDISETAKMAIRITLVAVLLLGPAAFAYRKPLTRWRPRRSIFRKMQQYIVVAGTYTAREVSVATLYGAIRYLVFLTQFLLALSLFDFAVSAAGLAACVSLIFLAKTLIPAVNVLGDLGLREFTALVVFASYQLPPEQIIAATFLIWILNVLGPILVGIFLIWKYKWKKIKV</sequence>
<name>C6VXA5_DYAFD</name>
<evidence type="ECO:0000256" key="4">
    <source>
        <dbReference type="ARBA" id="ARBA00022989"/>
    </source>
</evidence>
<keyword evidence="4 6" id="KW-1133">Transmembrane helix</keyword>
<dbReference type="GO" id="GO:0005886">
    <property type="term" value="C:plasma membrane"/>
    <property type="evidence" value="ECO:0007669"/>
    <property type="project" value="UniProtKB-SubCell"/>
</dbReference>
<evidence type="ECO:0000256" key="1">
    <source>
        <dbReference type="ARBA" id="ARBA00004651"/>
    </source>
</evidence>
<proteinExistence type="predicted"/>
<comment type="subcellular location">
    <subcellularLocation>
        <location evidence="1">Cell membrane</location>
        <topology evidence="1">Multi-pass membrane protein</topology>
    </subcellularLocation>
</comment>
<dbReference type="EMBL" id="CP001619">
    <property type="protein sequence ID" value="ACT93248.1"/>
    <property type="molecule type" value="Genomic_DNA"/>
</dbReference>
<evidence type="ECO:0000256" key="6">
    <source>
        <dbReference type="SAM" id="Phobius"/>
    </source>
</evidence>
<accession>C6VXA5</accession>
<evidence type="ECO:0000313" key="8">
    <source>
        <dbReference type="Proteomes" id="UP000002011"/>
    </source>
</evidence>
<feature type="transmembrane region" description="Helical" evidence="6">
    <location>
        <begin position="29"/>
        <end position="47"/>
    </location>
</feature>
<dbReference type="HOGENOM" id="CLU_069763_0_0_10"/>
<protein>
    <submittedName>
        <fullName evidence="7">Uncharacterized protein</fullName>
    </submittedName>
</protein>
<dbReference type="STRING" id="471854.Dfer_2025"/>
<evidence type="ECO:0000256" key="5">
    <source>
        <dbReference type="ARBA" id="ARBA00023136"/>
    </source>
</evidence>
<feature type="transmembrane region" description="Helical" evidence="6">
    <location>
        <begin position="145"/>
        <end position="170"/>
    </location>
</feature>
<keyword evidence="3 6" id="KW-0812">Transmembrane</keyword>
<dbReference type="eggNOG" id="COG0392">
    <property type="taxonomic scope" value="Bacteria"/>
</dbReference>
<feature type="transmembrane region" description="Helical" evidence="6">
    <location>
        <begin position="311"/>
        <end position="335"/>
    </location>
</feature>
<dbReference type="Pfam" id="PF03706">
    <property type="entry name" value="LPG_synthase_TM"/>
    <property type="match status" value="1"/>
</dbReference>
<keyword evidence="2" id="KW-1003">Cell membrane</keyword>
<keyword evidence="5 6" id="KW-0472">Membrane</keyword>
<reference evidence="7 8" key="1">
    <citation type="journal article" date="2009" name="Stand. Genomic Sci.">
        <title>Complete genome sequence of Dyadobacter fermentans type strain (NS114).</title>
        <authorList>
            <person name="Lang E."/>
            <person name="Lapidus A."/>
            <person name="Chertkov O."/>
            <person name="Brettin T."/>
            <person name="Detter J.C."/>
            <person name="Han C."/>
            <person name="Copeland A."/>
            <person name="Glavina Del Rio T."/>
            <person name="Nolan M."/>
            <person name="Chen F."/>
            <person name="Lucas S."/>
            <person name="Tice H."/>
            <person name="Cheng J.F."/>
            <person name="Land M."/>
            <person name="Hauser L."/>
            <person name="Chang Y.J."/>
            <person name="Jeffries C.D."/>
            <person name="Kopitz M."/>
            <person name="Bruce D."/>
            <person name="Goodwin L."/>
            <person name="Pitluck S."/>
            <person name="Ovchinnikova G."/>
            <person name="Pati A."/>
            <person name="Ivanova N."/>
            <person name="Mavrommatis K."/>
            <person name="Chen A."/>
            <person name="Palaniappan K."/>
            <person name="Chain P."/>
            <person name="Bristow J."/>
            <person name="Eisen J.A."/>
            <person name="Markowitz V."/>
            <person name="Hugenholtz P."/>
            <person name="Goker M."/>
            <person name="Rohde M."/>
            <person name="Kyrpides N.C."/>
            <person name="Klenk H.P."/>
        </authorList>
    </citation>
    <scope>NUCLEOTIDE SEQUENCE [LARGE SCALE GENOMIC DNA]</scope>
    <source>
        <strain evidence="8">ATCC 700827 / DSM 18053 / CIP 107007 / KCTC 52180 / NS114</strain>
    </source>
</reference>
<dbReference type="KEGG" id="dfe:Dfer_2025"/>
<evidence type="ECO:0000256" key="3">
    <source>
        <dbReference type="ARBA" id="ARBA00022692"/>
    </source>
</evidence>
<feature type="transmembrane region" description="Helical" evidence="6">
    <location>
        <begin position="283"/>
        <end position="305"/>
    </location>
</feature>
<evidence type="ECO:0000313" key="7">
    <source>
        <dbReference type="EMBL" id="ACT93248.1"/>
    </source>
</evidence>
<feature type="transmembrane region" description="Helical" evidence="6">
    <location>
        <begin position="182"/>
        <end position="201"/>
    </location>
</feature>
<evidence type="ECO:0000256" key="2">
    <source>
        <dbReference type="ARBA" id="ARBA00022475"/>
    </source>
</evidence>
<feature type="transmembrane region" description="Helical" evidence="6">
    <location>
        <begin position="221"/>
        <end position="245"/>
    </location>
</feature>
<dbReference type="InterPro" id="IPR022791">
    <property type="entry name" value="L-PG_synthase/AglD"/>
</dbReference>
<keyword evidence="8" id="KW-1185">Reference proteome</keyword>
<dbReference type="AlphaFoldDB" id="C6VXA5"/>
<organism evidence="7 8">
    <name type="scientific">Dyadobacter fermentans (strain ATCC 700827 / DSM 18053 / CIP 107007 / KCTC 52180 / NS114)</name>
    <dbReference type="NCBI Taxonomy" id="471854"/>
    <lineage>
        <taxon>Bacteria</taxon>
        <taxon>Pseudomonadati</taxon>
        <taxon>Bacteroidota</taxon>
        <taxon>Cytophagia</taxon>
        <taxon>Cytophagales</taxon>
        <taxon>Spirosomataceae</taxon>
        <taxon>Dyadobacter</taxon>
    </lineage>
</organism>
<gene>
    <name evidence="7" type="ordered locus">Dfer_2025</name>
</gene>
<feature type="transmembrane region" description="Helical" evidence="6">
    <location>
        <begin position="251"/>
        <end position="276"/>
    </location>
</feature>